<feature type="transmembrane region" description="Helical" evidence="6">
    <location>
        <begin position="203"/>
        <end position="220"/>
    </location>
</feature>
<dbReference type="InterPro" id="IPR050833">
    <property type="entry name" value="Poly_Biosynth_Transport"/>
</dbReference>
<evidence type="ECO:0000256" key="2">
    <source>
        <dbReference type="ARBA" id="ARBA00022475"/>
    </source>
</evidence>
<feature type="transmembrane region" description="Helical" evidence="6">
    <location>
        <begin position="78"/>
        <end position="99"/>
    </location>
</feature>
<evidence type="ECO:0000256" key="1">
    <source>
        <dbReference type="ARBA" id="ARBA00004651"/>
    </source>
</evidence>
<organism evidence="7 8">
    <name type="scientific">Dechloromonas hankyongensis</name>
    <dbReference type="NCBI Taxonomy" id="2908002"/>
    <lineage>
        <taxon>Bacteria</taxon>
        <taxon>Pseudomonadati</taxon>
        <taxon>Pseudomonadota</taxon>
        <taxon>Betaproteobacteria</taxon>
        <taxon>Rhodocyclales</taxon>
        <taxon>Azonexaceae</taxon>
        <taxon>Dechloromonas</taxon>
    </lineage>
</organism>
<evidence type="ECO:0000313" key="8">
    <source>
        <dbReference type="Proteomes" id="UP001165384"/>
    </source>
</evidence>
<keyword evidence="5 6" id="KW-0472">Membrane</keyword>
<evidence type="ECO:0000313" key="7">
    <source>
        <dbReference type="EMBL" id="MCG2577106.1"/>
    </source>
</evidence>
<evidence type="ECO:0000256" key="6">
    <source>
        <dbReference type="SAM" id="Phobius"/>
    </source>
</evidence>
<keyword evidence="3 6" id="KW-0812">Transmembrane</keyword>
<dbReference type="Pfam" id="PF01943">
    <property type="entry name" value="Polysacc_synt"/>
    <property type="match status" value="1"/>
</dbReference>
<feature type="transmembrane region" description="Helical" evidence="6">
    <location>
        <begin position="250"/>
        <end position="267"/>
    </location>
</feature>
<proteinExistence type="predicted"/>
<feature type="transmembrane region" description="Helical" evidence="6">
    <location>
        <begin position="288"/>
        <end position="308"/>
    </location>
</feature>
<feature type="transmembrane region" description="Helical" evidence="6">
    <location>
        <begin position="7"/>
        <end position="30"/>
    </location>
</feature>
<evidence type="ECO:0000256" key="4">
    <source>
        <dbReference type="ARBA" id="ARBA00022989"/>
    </source>
</evidence>
<gene>
    <name evidence="7" type="ORF">LZ012_08855</name>
</gene>
<feature type="transmembrane region" description="Helical" evidence="6">
    <location>
        <begin position="353"/>
        <end position="373"/>
    </location>
</feature>
<dbReference type="EMBL" id="JAKLTN010000002">
    <property type="protein sequence ID" value="MCG2577106.1"/>
    <property type="molecule type" value="Genomic_DNA"/>
</dbReference>
<keyword evidence="4 6" id="KW-1133">Transmembrane helix</keyword>
<feature type="transmembrane region" description="Helical" evidence="6">
    <location>
        <begin position="323"/>
        <end position="341"/>
    </location>
</feature>
<evidence type="ECO:0000256" key="5">
    <source>
        <dbReference type="ARBA" id="ARBA00023136"/>
    </source>
</evidence>
<name>A0ABS9K1R3_9RHOO</name>
<feature type="transmembrane region" description="Helical" evidence="6">
    <location>
        <begin position="412"/>
        <end position="429"/>
    </location>
</feature>
<feature type="transmembrane region" description="Helical" evidence="6">
    <location>
        <begin position="164"/>
        <end position="182"/>
    </location>
</feature>
<protein>
    <submittedName>
        <fullName evidence="7">Oligosaccharide flippase family protein</fullName>
    </submittedName>
</protein>
<keyword evidence="2" id="KW-1003">Cell membrane</keyword>
<reference evidence="7" key="1">
    <citation type="submission" date="2022-01" db="EMBL/GenBank/DDBJ databases">
        <authorList>
            <person name="Jo J.-H."/>
            <person name="Im W.-T."/>
        </authorList>
    </citation>
    <scope>NUCLEOTIDE SEQUENCE</scope>
    <source>
        <strain evidence="7">XY25</strain>
    </source>
</reference>
<feature type="transmembrane region" description="Helical" evidence="6">
    <location>
        <begin position="105"/>
        <end position="122"/>
    </location>
</feature>
<keyword evidence="8" id="KW-1185">Reference proteome</keyword>
<comment type="caution">
    <text evidence="7">The sequence shown here is derived from an EMBL/GenBank/DDBJ whole genome shotgun (WGS) entry which is preliminary data.</text>
</comment>
<dbReference type="PANTHER" id="PTHR30250">
    <property type="entry name" value="PST FAMILY PREDICTED COLANIC ACID TRANSPORTER"/>
    <property type="match status" value="1"/>
</dbReference>
<feature type="transmembrane region" description="Helical" evidence="6">
    <location>
        <begin position="441"/>
        <end position="462"/>
    </location>
</feature>
<dbReference type="InterPro" id="IPR002797">
    <property type="entry name" value="Polysacc_synth"/>
</dbReference>
<sequence length="473" mass="51509">MLIRHGFYYLLARGGPGALNFCALIIFSRLLSVEEYGLYSVAVAAIGLINVLAFQWLQLVLARFLPIAGEDVLVTKANVLALFVTLSTVVGILAMGFVLFGNTDFSPVFGILALLLALYMSWTEMTLATMSVLFQHGLYGKLLGLRSAVSLIVGWGLAYNGWGATAPMLGLLAGFFFADRIFGIRVWRGVRLQWPAKEKLRQYSFYGLPLAATFALNWVISSSDRLIIAAMLGEATTGIYSVGYDLSQQTLGLIFTIIHTAAYPLLLRALENKGKEAAVHQLRSNGEMIITIAMVSSATFLAISSPMVDLLVGDEFRLGVKELMPLIIPAAAMAGMKSFYFDLPFHLVKRSSWLVSIALLTAFINVVFNFILIPEYGMAGAAWATLVAYAVATFASALFAPRCFPMPGVVTILMKSSICAVAVGLGGYIARSMVQEVLPQIFMGIFASFVIFAVFSVFFNLFDVRKSVVKLFA</sequence>
<accession>A0ABS9K1R3</accession>
<feature type="transmembrane region" description="Helical" evidence="6">
    <location>
        <begin position="379"/>
        <end position="400"/>
    </location>
</feature>
<dbReference type="PANTHER" id="PTHR30250:SF31">
    <property type="entry name" value="INNER MEMBRANE PROTEIN YGHQ"/>
    <property type="match status" value="1"/>
</dbReference>
<feature type="transmembrane region" description="Helical" evidence="6">
    <location>
        <begin position="36"/>
        <end position="57"/>
    </location>
</feature>
<evidence type="ECO:0000256" key="3">
    <source>
        <dbReference type="ARBA" id="ARBA00022692"/>
    </source>
</evidence>
<dbReference type="RefSeq" id="WP_275709831.1">
    <property type="nucleotide sequence ID" value="NZ_JAKLTN010000002.1"/>
</dbReference>
<dbReference type="Proteomes" id="UP001165384">
    <property type="component" value="Unassembled WGS sequence"/>
</dbReference>
<comment type="subcellular location">
    <subcellularLocation>
        <location evidence="1">Cell membrane</location>
        <topology evidence="1">Multi-pass membrane protein</topology>
    </subcellularLocation>
</comment>